<proteinExistence type="predicted"/>
<evidence type="ECO:0000256" key="1">
    <source>
        <dbReference type="SAM" id="MobiDB-lite"/>
    </source>
</evidence>
<evidence type="ECO:0000313" key="2">
    <source>
        <dbReference type="EMBL" id="KAL3398910.1"/>
    </source>
</evidence>
<gene>
    <name evidence="2" type="ORF">TKK_008003</name>
</gene>
<sequence>MYNKILFSENTTIIHGIQVTHNDSETNHESSHLIDDTDNELDKNSNSQRKDSEKSDDQMSINSLEWSEYETDSRHTNEENDNLDAGHECSSKIADNKVQPSFANFTEDNSNTTTTLDAESTSNEIPKQKWTRNFSTGDIVWAK</sequence>
<evidence type="ECO:0000313" key="3">
    <source>
        <dbReference type="Proteomes" id="UP001627154"/>
    </source>
</evidence>
<dbReference type="EMBL" id="JBJJXI010000059">
    <property type="protein sequence ID" value="KAL3398910.1"/>
    <property type="molecule type" value="Genomic_DNA"/>
</dbReference>
<reference evidence="2 3" key="1">
    <citation type="journal article" date="2024" name="bioRxiv">
        <title>A reference genome for Trichogramma kaykai: A tiny desert-dwelling parasitoid wasp with competing sex-ratio distorters.</title>
        <authorList>
            <person name="Culotta J."/>
            <person name="Lindsey A.R."/>
        </authorList>
    </citation>
    <scope>NUCLEOTIDE SEQUENCE [LARGE SCALE GENOMIC DNA]</scope>
    <source>
        <strain evidence="2 3">KSX58</strain>
    </source>
</reference>
<feature type="compositionally biased region" description="Basic and acidic residues" evidence="1">
    <location>
        <begin position="23"/>
        <end position="57"/>
    </location>
</feature>
<feature type="compositionally biased region" description="Basic and acidic residues" evidence="1">
    <location>
        <begin position="71"/>
        <end position="90"/>
    </location>
</feature>
<keyword evidence="3" id="KW-1185">Reference proteome</keyword>
<protein>
    <submittedName>
        <fullName evidence="2">Uncharacterized protein</fullName>
    </submittedName>
</protein>
<feature type="compositionally biased region" description="Polar residues" evidence="1">
    <location>
        <begin position="98"/>
        <end position="129"/>
    </location>
</feature>
<accession>A0ABD2X1E3</accession>
<dbReference type="Proteomes" id="UP001627154">
    <property type="component" value="Unassembled WGS sequence"/>
</dbReference>
<feature type="region of interest" description="Disordered" evidence="1">
    <location>
        <begin position="23"/>
        <end position="129"/>
    </location>
</feature>
<comment type="caution">
    <text evidence="2">The sequence shown here is derived from an EMBL/GenBank/DDBJ whole genome shotgun (WGS) entry which is preliminary data.</text>
</comment>
<organism evidence="2 3">
    <name type="scientific">Trichogramma kaykai</name>
    <dbReference type="NCBI Taxonomy" id="54128"/>
    <lineage>
        <taxon>Eukaryota</taxon>
        <taxon>Metazoa</taxon>
        <taxon>Ecdysozoa</taxon>
        <taxon>Arthropoda</taxon>
        <taxon>Hexapoda</taxon>
        <taxon>Insecta</taxon>
        <taxon>Pterygota</taxon>
        <taxon>Neoptera</taxon>
        <taxon>Endopterygota</taxon>
        <taxon>Hymenoptera</taxon>
        <taxon>Apocrita</taxon>
        <taxon>Proctotrupomorpha</taxon>
        <taxon>Chalcidoidea</taxon>
        <taxon>Trichogrammatidae</taxon>
        <taxon>Trichogramma</taxon>
    </lineage>
</organism>
<dbReference type="AlphaFoldDB" id="A0ABD2X1E3"/>
<name>A0ABD2X1E3_9HYME</name>